<dbReference type="PANTHER" id="PTHR46082:SF6">
    <property type="entry name" value="AAA+ ATPASE DOMAIN-CONTAINING PROTEIN-RELATED"/>
    <property type="match status" value="1"/>
</dbReference>
<reference evidence="3 4" key="1">
    <citation type="journal article" date="2021" name="Nat. Commun.">
        <title>Genetic determinants of endophytism in the Arabidopsis root mycobiome.</title>
        <authorList>
            <person name="Mesny F."/>
            <person name="Miyauchi S."/>
            <person name="Thiergart T."/>
            <person name="Pickel B."/>
            <person name="Atanasova L."/>
            <person name="Karlsson M."/>
            <person name="Huettel B."/>
            <person name="Barry K.W."/>
            <person name="Haridas S."/>
            <person name="Chen C."/>
            <person name="Bauer D."/>
            <person name="Andreopoulos W."/>
            <person name="Pangilinan J."/>
            <person name="LaButti K."/>
            <person name="Riley R."/>
            <person name="Lipzen A."/>
            <person name="Clum A."/>
            <person name="Drula E."/>
            <person name="Henrissat B."/>
            <person name="Kohler A."/>
            <person name="Grigoriev I.V."/>
            <person name="Martin F.M."/>
            <person name="Hacquard S."/>
        </authorList>
    </citation>
    <scope>NUCLEOTIDE SEQUENCE [LARGE SCALE GENOMIC DNA]</scope>
    <source>
        <strain evidence="3 4">MPI-CAGE-CH-0241</strain>
    </source>
</reference>
<dbReference type="GO" id="GO:0003824">
    <property type="term" value="F:catalytic activity"/>
    <property type="evidence" value="ECO:0007669"/>
    <property type="project" value="InterPro"/>
</dbReference>
<dbReference type="SUPFAM" id="SSF53167">
    <property type="entry name" value="Purine and uridine phosphorylases"/>
    <property type="match status" value="1"/>
</dbReference>
<accession>A0A9P8VZI3</accession>
<evidence type="ECO:0000313" key="3">
    <source>
        <dbReference type="EMBL" id="KAH6884894.1"/>
    </source>
</evidence>
<feature type="region of interest" description="Disordered" evidence="1">
    <location>
        <begin position="180"/>
        <end position="207"/>
    </location>
</feature>
<dbReference type="Gene3D" id="3.40.50.1580">
    <property type="entry name" value="Nucleoside phosphorylase domain"/>
    <property type="match status" value="1"/>
</dbReference>
<dbReference type="InterPro" id="IPR053137">
    <property type="entry name" value="NLR-like"/>
</dbReference>
<evidence type="ECO:0000256" key="1">
    <source>
        <dbReference type="SAM" id="MobiDB-lite"/>
    </source>
</evidence>
<comment type="caution">
    <text evidence="3">The sequence shown here is derived from an EMBL/GenBank/DDBJ whole genome shotgun (WGS) entry which is preliminary data.</text>
</comment>
<dbReference type="PANTHER" id="PTHR46082">
    <property type="entry name" value="ATP/GTP-BINDING PROTEIN-RELATED"/>
    <property type="match status" value="1"/>
</dbReference>
<dbReference type="AlphaFoldDB" id="A0A9P8VZI3"/>
<sequence length="421" mass="45764">MAPPADRNEFEIAIVCALHRELDAVELVLDEIWNERDHKYGRAVGDYNFYKTGRIGQFNVVLVLLPNMGKAAAAGTAAGIRSSFPAVKLAFLTGICGGVPFTDRRKEMILGDVVISTTLVQYDFGRQIVDRFELKEKLEESLGRGTKNIRNFINQAQVSSEKKDIQQRAASYLLQIQQKKAAEDEDDGEPDTYNYPGASSDKLFDDDYHHKHRDGKCDTCNRGPAEVCQAASKQTCKNLKCDEQELVPRKRLERKQKLENEDKVAQAQAPLIFVGRMGSGDTVMKSSQDRNTIASENALLAFEMEGAGMFDEIPCIVVKGVCDYADSHKNKGWQDFAAATAASVTKALIDLYPKTDEQAVAKSSNAPAEPSPGPGPSLVPGPSPGSGSAPGGATFYGNISGNNVVSGHTNTGGTNNYTFNK</sequence>
<keyword evidence="4" id="KW-1185">Reference proteome</keyword>
<organism evidence="3 4">
    <name type="scientific">Thelonectria olida</name>
    <dbReference type="NCBI Taxonomy" id="1576542"/>
    <lineage>
        <taxon>Eukaryota</taxon>
        <taxon>Fungi</taxon>
        <taxon>Dikarya</taxon>
        <taxon>Ascomycota</taxon>
        <taxon>Pezizomycotina</taxon>
        <taxon>Sordariomycetes</taxon>
        <taxon>Hypocreomycetidae</taxon>
        <taxon>Hypocreales</taxon>
        <taxon>Nectriaceae</taxon>
        <taxon>Thelonectria</taxon>
    </lineage>
</organism>
<feature type="compositionally biased region" description="Pro residues" evidence="1">
    <location>
        <begin position="369"/>
        <end position="383"/>
    </location>
</feature>
<evidence type="ECO:0000259" key="2">
    <source>
        <dbReference type="Pfam" id="PF01048"/>
    </source>
</evidence>
<dbReference type="InterPro" id="IPR000845">
    <property type="entry name" value="Nucleoside_phosphorylase_d"/>
</dbReference>
<protein>
    <submittedName>
        <fullName evidence="3">Nucleoside phosphorylase domain-containing protein</fullName>
    </submittedName>
</protein>
<dbReference type="EMBL" id="JAGPYM010000019">
    <property type="protein sequence ID" value="KAH6884894.1"/>
    <property type="molecule type" value="Genomic_DNA"/>
</dbReference>
<dbReference type="Pfam" id="PF01048">
    <property type="entry name" value="PNP_UDP_1"/>
    <property type="match status" value="1"/>
</dbReference>
<dbReference type="InterPro" id="IPR035994">
    <property type="entry name" value="Nucleoside_phosphorylase_sf"/>
</dbReference>
<dbReference type="OrthoDB" id="20872at2759"/>
<feature type="domain" description="Nucleoside phosphorylase" evidence="2">
    <location>
        <begin position="11"/>
        <end position="127"/>
    </location>
</feature>
<dbReference type="GO" id="GO:0009116">
    <property type="term" value="P:nucleoside metabolic process"/>
    <property type="evidence" value="ECO:0007669"/>
    <property type="project" value="InterPro"/>
</dbReference>
<feature type="region of interest" description="Disordered" evidence="1">
    <location>
        <begin position="359"/>
        <end position="394"/>
    </location>
</feature>
<name>A0A9P8VZI3_9HYPO</name>
<evidence type="ECO:0000313" key="4">
    <source>
        <dbReference type="Proteomes" id="UP000777438"/>
    </source>
</evidence>
<gene>
    <name evidence="3" type="ORF">B0T10DRAFT_492948</name>
</gene>
<proteinExistence type="predicted"/>
<dbReference type="Proteomes" id="UP000777438">
    <property type="component" value="Unassembled WGS sequence"/>
</dbReference>